<keyword evidence="3 6" id="KW-1133">Transmembrane helix</keyword>
<keyword evidence="5" id="KW-0175">Coiled coil</keyword>
<feature type="transmembrane region" description="Helical" evidence="6">
    <location>
        <begin position="389"/>
        <end position="410"/>
    </location>
</feature>
<sequence length="587" mass="68098">MDSQDDRIVEEDIEINEKDRRISEFQNRLIRQNYQKYIQGKMGNQEWNLDINNSQRVPEEPENLNQSQQENFKLGSSFYSVKNQNGQISENQDEIDNLEIKKQKNDDKQQEEQTFQVQNLDSLANSVDMIKQTNGSDYQTSSEKSQGQGKIQKESNFSLLDLQKEQSQILVKEDMDLVGMRNQIKNEQLQFNPNDSQYQSEIKLFPTIQNPFSSRLYYLDNSLNDMLNSVIKYQNNEKKQDKFYLNVQESANKEDQDEIFMNNMIFGKTFTEERGFYNFVYKNKKKSKRNRAMQQMAQDGYNKSISHIIPHLKQSRLGTSSQMTNTNYKNYSMYDQIVMDKSVSSFGHKGGSQLQANKTIVQGGSSEEVLTYRDFLTFLRHDKTIRNLIPLYILSGLFYGFWQKLGPIVVQFTKQEKMNIMYKNIYDDTGVIFIISGIVQFFLGPIFGYTFDLANAKWKKRIMALLLIICFIALALFPLPFIDTQAFYHTDDKRTGQIIFTLIGVLFGIFNCGVNTTGGPIRSGAFKSERRLVLSFATYRLVYFASIAVSFFCTLGVPYSVIPFVIPVILLIFAIISVKTILFNHKY</sequence>
<gene>
    <name evidence="7" type="ORF">PPERSA_02210</name>
</gene>
<feature type="transmembrane region" description="Helical" evidence="6">
    <location>
        <begin position="494"/>
        <end position="516"/>
    </location>
</feature>
<dbReference type="InterPro" id="IPR036259">
    <property type="entry name" value="MFS_trans_sf"/>
</dbReference>
<protein>
    <submittedName>
        <fullName evidence="7">Major facilitator superfamily domain, general substrate transporter</fullName>
    </submittedName>
</protein>
<evidence type="ECO:0000256" key="2">
    <source>
        <dbReference type="ARBA" id="ARBA00022692"/>
    </source>
</evidence>
<reference evidence="7 8" key="1">
    <citation type="journal article" date="2015" name="Sci. Rep.">
        <title>Genome of the facultative scuticociliatosis pathogen Pseudocohnilembus persalinus provides insight into its virulence through horizontal gene transfer.</title>
        <authorList>
            <person name="Xiong J."/>
            <person name="Wang G."/>
            <person name="Cheng J."/>
            <person name="Tian M."/>
            <person name="Pan X."/>
            <person name="Warren A."/>
            <person name="Jiang C."/>
            <person name="Yuan D."/>
            <person name="Miao W."/>
        </authorList>
    </citation>
    <scope>NUCLEOTIDE SEQUENCE [LARGE SCALE GENOMIC DNA]</scope>
    <source>
        <strain evidence="7">36N120E</strain>
    </source>
</reference>
<feature type="transmembrane region" description="Helical" evidence="6">
    <location>
        <begin position="430"/>
        <end position="451"/>
    </location>
</feature>
<comment type="caution">
    <text evidence="7">The sequence shown here is derived from an EMBL/GenBank/DDBJ whole genome shotgun (WGS) entry which is preliminary data.</text>
</comment>
<keyword evidence="4 6" id="KW-0472">Membrane</keyword>
<dbReference type="SUPFAM" id="SSF103473">
    <property type="entry name" value="MFS general substrate transporter"/>
    <property type="match status" value="1"/>
</dbReference>
<feature type="transmembrane region" description="Helical" evidence="6">
    <location>
        <begin position="564"/>
        <end position="583"/>
    </location>
</feature>
<feature type="transmembrane region" description="Helical" evidence="6">
    <location>
        <begin position="537"/>
        <end position="558"/>
    </location>
</feature>
<dbReference type="InParanoid" id="A0A0V0Q7X6"/>
<proteinExistence type="predicted"/>
<dbReference type="PANTHER" id="PTHR23294:SF0">
    <property type="entry name" value="UNC93-LIKE PROTEIN MFSD11"/>
    <property type="match status" value="1"/>
</dbReference>
<feature type="coiled-coil region" evidence="5">
    <location>
        <begin position="81"/>
        <end position="111"/>
    </location>
</feature>
<evidence type="ECO:0000256" key="3">
    <source>
        <dbReference type="ARBA" id="ARBA00022989"/>
    </source>
</evidence>
<evidence type="ECO:0000256" key="1">
    <source>
        <dbReference type="ARBA" id="ARBA00004141"/>
    </source>
</evidence>
<evidence type="ECO:0000256" key="6">
    <source>
        <dbReference type="SAM" id="Phobius"/>
    </source>
</evidence>
<dbReference type="AlphaFoldDB" id="A0A0V0Q7X6"/>
<dbReference type="Gene3D" id="1.20.1250.20">
    <property type="entry name" value="MFS general substrate transporter like domains"/>
    <property type="match status" value="1"/>
</dbReference>
<name>A0A0V0Q7X6_PSEPJ</name>
<evidence type="ECO:0000256" key="5">
    <source>
        <dbReference type="SAM" id="Coils"/>
    </source>
</evidence>
<keyword evidence="2 6" id="KW-0812">Transmembrane</keyword>
<accession>A0A0V0Q7X6</accession>
<dbReference type="EMBL" id="LDAU01000258">
    <property type="protein sequence ID" value="KRW98266.1"/>
    <property type="molecule type" value="Genomic_DNA"/>
</dbReference>
<comment type="subcellular location">
    <subcellularLocation>
        <location evidence="1">Membrane</location>
        <topology evidence="1">Multi-pass membrane protein</topology>
    </subcellularLocation>
</comment>
<dbReference type="CDD" id="cd06174">
    <property type="entry name" value="MFS"/>
    <property type="match status" value="1"/>
</dbReference>
<dbReference type="PANTHER" id="PTHR23294">
    <property type="entry name" value="ET TRANSLATION PRODUCT-RELATED"/>
    <property type="match status" value="1"/>
</dbReference>
<evidence type="ECO:0000313" key="8">
    <source>
        <dbReference type="Proteomes" id="UP000054937"/>
    </source>
</evidence>
<evidence type="ECO:0000313" key="7">
    <source>
        <dbReference type="EMBL" id="KRW98266.1"/>
    </source>
</evidence>
<keyword evidence="8" id="KW-1185">Reference proteome</keyword>
<dbReference type="InterPro" id="IPR051617">
    <property type="entry name" value="UNC-93-like_regulator"/>
</dbReference>
<feature type="transmembrane region" description="Helical" evidence="6">
    <location>
        <begin position="463"/>
        <end position="482"/>
    </location>
</feature>
<dbReference type="GO" id="GO:0016020">
    <property type="term" value="C:membrane"/>
    <property type="evidence" value="ECO:0007669"/>
    <property type="project" value="UniProtKB-SubCell"/>
</dbReference>
<evidence type="ECO:0000256" key="4">
    <source>
        <dbReference type="ARBA" id="ARBA00023136"/>
    </source>
</evidence>
<dbReference type="Proteomes" id="UP000054937">
    <property type="component" value="Unassembled WGS sequence"/>
</dbReference>
<organism evidence="7 8">
    <name type="scientific">Pseudocohnilembus persalinus</name>
    <name type="common">Ciliate</name>
    <dbReference type="NCBI Taxonomy" id="266149"/>
    <lineage>
        <taxon>Eukaryota</taxon>
        <taxon>Sar</taxon>
        <taxon>Alveolata</taxon>
        <taxon>Ciliophora</taxon>
        <taxon>Intramacronucleata</taxon>
        <taxon>Oligohymenophorea</taxon>
        <taxon>Scuticociliatia</taxon>
        <taxon>Philasterida</taxon>
        <taxon>Pseudocohnilembidae</taxon>
        <taxon>Pseudocohnilembus</taxon>
    </lineage>
</organism>